<evidence type="ECO:0000313" key="1">
    <source>
        <dbReference type="EMBL" id="SVB87645.1"/>
    </source>
</evidence>
<reference evidence="1" key="1">
    <citation type="submission" date="2018-05" db="EMBL/GenBank/DDBJ databases">
        <authorList>
            <person name="Lanie J.A."/>
            <person name="Ng W.-L."/>
            <person name="Kazmierczak K.M."/>
            <person name="Andrzejewski T.M."/>
            <person name="Davidsen T.M."/>
            <person name="Wayne K.J."/>
            <person name="Tettelin H."/>
            <person name="Glass J.I."/>
            <person name="Rusch D."/>
            <person name="Podicherti R."/>
            <person name="Tsui H.-C.T."/>
            <person name="Winkler M.E."/>
        </authorList>
    </citation>
    <scope>NUCLEOTIDE SEQUENCE</scope>
</reference>
<name>A0A382HKQ4_9ZZZZ</name>
<feature type="non-terminal residue" evidence="1">
    <location>
        <position position="1"/>
    </location>
</feature>
<organism evidence="1">
    <name type="scientific">marine metagenome</name>
    <dbReference type="NCBI Taxonomy" id="408172"/>
    <lineage>
        <taxon>unclassified sequences</taxon>
        <taxon>metagenomes</taxon>
        <taxon>ecological metagenomes</taxon>
    </lineage>
</organism>
<dbReference type="EMBL" id="UINC01061746">
    <property type="protein sequence ID" value="SVB87645.1"/>
    <property type="molecule type" value="Genomic_DNA"/>
</dbReference>
<protein>
    <submittedName>
        <fullName evidence="1">Uncharacterized protein</fullName>
    </submittedName>
</protein>
<accession>A0A382HKQ4</accession>
<sequence length="49" mass="5642">VSRRQNYSSEFYFINGATYLIKTDLLLRKKTLIVEGETALYPISNLAMV</sequence>
<proteinExistence type="predicted"/>
<gene>
    <name evidence="1" type="ORF">METZ01_LOCUS240499</name>
</gene>
<dbReference type="AlphaFoldDB" id="A0A382HKQ4"/>